<comment type="caution">
    <text evidence="1">The sequence shown here is derived from an EMBL/GenBank/DDBJ whole genome shotgun (WGS) entry which is preliminary data.</text>
</comment>
<keyword evidence="2" id="KW-1185">Reference proteome</keyword>
<organism evidence="1 2">
    <name type="scientific">Pistacia atlantica</name>
    <dbReference type="NCBI Taxonomy" id="434234"/>
    <lineage>
        <taxon>Eukaryota</taxon>
        <taxon>Viridiplantae</taxon>
        <taxon>Streptophyta</taxon>
        <taxon>Embryophyta</taxon>
        <taxon>Tracheophyta</taxon>
        <taxon>Spermatophyta</taxon>
        <taxon>Magnoliopsida</taxon>
        <taxon>eudicotyledons</taxon>
        <taxon>Gunneridae</taxon>
        <taxon>Pentapetalae</taxon>
        <taxon>rosids</taxon>
        <taxon>malvids</taxon>
        <taxon>Sapindales</taxon>
        <taxon>Anacardiaceae</taxon>
        <taxon>Pistacia</taxon>
    </lineage>
</organism>
<dbReference type="Proteomes" id="UP001164250">
    <property type="component" value="Chromosome 7"/>
</dbReference>
<accession>A0ACC1B3M4</accession>
<name>A0ACC1B3M4_9ROSI</name>
<sequence length="122" mass="13401">MANLRVPSFILPILLITLSSLSYNAYLVGARQLLDTPLPEVPKPKLPELPPLPKVDLPPKPELPELPKPDLAKIPELPKPELPKPELPAFPHLPDLPKPTLPTIPNLPKDFPVIPTHSVTNP</sequence>
<gene>
    <name evidence="1" type="ORF">Patl1_25839</name>
</gene>
<reference evidence="2" key="1">
    <citation type="journal article" date="2023" name="G3 (Bethesda)">
        <title>Genome assembly and association tests identify interacting loci associated with vigor, precocity, and sex in interspecific pistachio rootstocks.</title>
        <authorList>
            <person name="Palmer W."/>
            <person name="Jacygrad E."/>
            <person name="Sagayaradj S."/>
            <person name="Cavanaugh K."/>
            <person name="Han R."/>
            <person name="Bertier L."/>
            <person name="Beede B."/>
            <person name="Kafkas S."/>
            <person name="Golino D."/>
            <person name="Preece J."/>
            <person name="Michelmore R."/>
        </authorList>
    </citation>
    <scope>NUCLEOTIDE SEQUENCE [LARGE SCALE GENOMIC DNA]</scope>
</reference>
<protein>
    <submittedName>
        <fullName evidence="1">Uncharacterized protein</fullName>
    </submittedName>
</protein>
<dbReference type="EMBL" id="CM047903">
    <property type="protein sequence ID" value="KAJ0093542.1"/>
    <property type="molecule type" value="Genomic_DNA"/>
</dbReference>
<evidence type="ECO:0000313" key="1">
    <source>
        <dbReference type="EMBL" id="KAJ0093542.1"/>
    </source>
</evidence>
<proteinExistence type="predicted"/>
<evidence type="ECO:0000313" key="2">
    <source>
        <dbReference type="Proteomes" id="UP001164250"/>
    </source>
</evidence>